<evidence type="ECO:0000313" key="1">
    <source>
        <dbReference type="EMBL" id="RIB27165.1"/>
    </source>
</evidence>
<sequence length="104" mass="12164">MAIGLAHITDFFDKNNSDHVDESSEGSNLNKSYQILESEESDLDDEQCQNAEIIEYKDVKHIEDIIKRIKNLIRNEKPQKIELARYQSVVRYLRLLGERQKSPD</sequence>
<gene>
    <name evidence="1" type="ORF">C2G38_2161367</name>
</gene>
<name>A0A397VX63_9GLOM</name>
<evidence type="ECO:0000313" key="2">
    <source>
        <dbReference type="Proteomes" id="UP000266673"/>
    </source>
</evidence>
<dbReference type="OrthoDB" id="10419742at2759"/>
<protein>
    <submittedName>
        <fullName evidence="1">Uncharacterized protein</fullName>
    </submittedName>
</protein>
<organism evidence="1 2">
    <name type="scientific">Gigaspora rosea</name>
    <dbReference type="NCBI Taxonomy" id="44941"/>
    <lineage>
        <taxon>Eukaryota</taxon>
        <taxon>Fungi</taxon>
        <taxon>Fungi incertae sedis</taxon>
        <taxon>Mucoromycota</taxon>
        <taxon>Glomeromycotina</taxon>
        <taxon>Glomeromycetes</taxon>
        <taxon>Diversisporales</taxon>
        <taxon>Gigasporaceae</taxon>
        <taxon>Gigaspora</taxon>
    </lineage>
</organism>
<dbReference type="Proteomes" id="UP000266673">
    <property type="component" value="Unassembled WGS sequence"/>
</dbReference>
<keyword evidence="2" id="KW-1185">Reference proteome</keyword>
<dbReference type="AlphaFoldDB" id="A0A397VX63"/>
<dbReference type="EMBL" id="QKWP01000109">
    <property type="protein sequence ID" value="RIB27165.1"/>
    <property type="molecule type" value="Genomic_DNA"/>
</dbReference>
<proteinExistence type="predicted"/>
<comment type="caution">
    <text evidence="1">The sequence shown here is derived from an EMBL/GenBank/DDBJ whole genome shotgun (WGS) entry which is preliminary data.</text>
</comment>
<accession>A0A397VX63</accession>
<reference evidence="1 2" key="1">
    <citation type="submission" date="2018-06" db="EMBL/GenBank/DDBJ databases">
        <title>Comparative genomics reveals the genomic features of Rhizophagus irregularis, R. cerebriforme, R. diaphanum and Gigaspora rosea, and their symbiotic lifestyle signature.</title>
        <authorList>
            <person name="Morin E."/>
            <person name="San Clemente H."/>
            <person name="Chen E.C.H."/>
            <person name="De La Providencia I."/>
            <person name="Hainaut M."/>
            <person name="Kuo A."/>
            <person name="Kohler A."/>
            <person name="Murat C."/>
            <person name="Tang N."/>
            <person name="Roy S."/>
            <person name="Loubradou J."/>
            <person name="Henrissat B."/>
            <person name="Grigoriev I.V."/>
            <person name="Corradi N."/>
            <person name="Roux C."/>
            <person name="Martin F.M."/>
        </authorList>
    </citation>
    <scope>NUCLEOTIDE SEQUENCE [LARGE SCALE GENOMIC DNA]</scope>
    <source>
        <strain evidence="1 2">DAOM 194757</strain>
    </source>
</reference>